<feature type="transmembrane region" description="Helical" evidence="1">
    <location>
        <begin position="108"/>
        <end position="131"/>
    </location>
</feature>
<evidence type="ECO:0000256" key="1">
    <source>
        <dbReference type="SAM" id="Phobius"/>
    </source>
</evidence>
<organism evidence="2 3">
    <name type="scientific">Roseomonas fluvialis</name>
    <dbReference type="NCBI Taxonomy" id="1750527"/>
    <lineage>
        <taxon>Bacteria</taxon>
        <taxon>Pseudomonadati</taxon>
        <taxon>Pseudomonadota</taxon>
        <taxon>Alphaproteobacteria</taxon>
        <taxon>Acetobacterales</taxon>
        <taxon>Roseomonadaceae</taxon>
        <taxon>Roseomonas</taxon>
    </lineage>
</organism>
<evidence type="ECO:0008006" key="4">
    <source>
        <dbReference type="Google" id="ProtNLM"/>
    </source>
</evidence>
<dbReference type="Proteomes" id="UP000831327">
    <property type="component" value="Chromosome"/>
</dbReference>
<evidence type="ECO:0000313" key="3">
    <source>
        <dbReference type="Proteomes" id="UP000831327"/>
    </source>
</evidence>
<keyword evidence="1" id="KW-0812">Transmembrane</keyword>
<dbReference type="Pfam" id="PF11026">
    <property type="entry name" value="DUF2721"/>
    <property type="match status" value="1"/>
</dbReference>
<dbReference type="RefSeq" id="WP_244458597.1">
    <property type="nucleotide sequence ID" value="NZ_AP025637.1"/>
</dbReference>
<name>A0ABM7Y0I6_9PROT</name>
<keyword evidence="1" id="KW-0472">Membrane</keyword>
<proteinExistence type="predicted"/>
<keyword evidence="1" id="KW-1133">Transmembrane helix</keyword>
<keyword evidence="3" id="KW-1185">Reference proteome</keyword>
<protein>
    <recommendedName>
        <fullName evidence="4">DUF2721 domain-containing protein</fullName>
    </recommendedName>
</protein>
<accession>A0ABM7Y0I6</accession>
<evidence type="ECO:0000313" key="2">
    <source>
        <dbReference type="EMBL" id="BDG71317.1"/>
    </source>
</evidence>
<gene>
    <name evidence="2" type="ORF">Rmf_12460</name>
</gene>
<feature type="transmembrane region" description="Helical" evidence="1">
    <location>
        <begin position="20"/>
        <end position="40"/>
    </location>
</feature>
<reference evidence="2 3" key="1">
    <citation type="journal article" date="2016" name="Microbes Environ.">
        <title>Phylogenetically diverse aerobic anoxygenic phototrophic bacteria isolated from epilithic biofilms in Tama river, Japan.</title>
        <authorList>
            <person name="Hirose S."/>
            <person name="Matsuura K."/>
            <person name="Haruta S."/>
        </authorList>
    </citation>
    <scope>NUCLEOTIDE SEQUENCE [LARGE SCALE GENOMIC DNA]</scope>
    <source>
        <strain evidence="2 3">S08</strain>
    </source>
</reference>
<dbReference type="InterPro" id="IPR021279">
    <property type="entry name" value="DUF2721"/>
</dbReference>
<dbReference type="EMBL" id="AP025637">
    <property type="protein sequence ID" value="BDG71317.1"/>
    <property type="molecule type" value="Genomic_DNA"/>
</dbReference>
<feature type="transmembrane region" description="Helical" evidence="1">
    <location>
        <begin position="72"/>
        <end position="96"/>
    </location>
</feature>
<sequence>MLNHLIGSVDLAAIERTLQVAIAPAFILGGIMALLSLLNGRLQRLADRYREILDGNQVPLQERRRLVRRARLTYRGITFAIIAACLLCVLVIVSFVEPLVGVTVGQHVALLLVVAMGFLTMALLCFLWEVLLSARSLPLRHEK</sequence>